<dbReference type="Proteomes" id="UP000001812">
    <property type="component" value="Chromosome I"/>
</dbReference>
<reference evidence="1" key="1">
    <citation type="submission" date="2009-05" db="EMBL/GenBank/DDBJ databases">
        <authorList>
            <person name="Harkins D.M."/>
            <person name="DeShazer D."/>
            <person name="Woods D.E."/>
            <person name="Brinkac L.M."/>
            <person name="Brown K.A."/>
            <person name="Hung G.C."/>
            <person name="Tuanyok A."/>
            <person name="Zhang B."/>
            <person name="Nierman W.C."/>
        </authorList>
    </citation>
    <scope>NUCLEOTIDE SEQUENCE [LARGE SCALE GENOMIC DNA]</scope>
    <source>
        <strain evidence="1">1710a</strain>
    </source>
</reference>
<dbReference type="AlphaFoldDB" id="A0A0E1W9P3"/>
<sequence>MHFDCPSRGRPGIPNWLLPDVNPRWIWIAIGEDSPWYPSIRLYRQPTFGE</sequence>
<accession>A0A0E1W9P3</accession>
<protein>
    <submittedName>
        <fullName evidence="1">Uncharacterized protein</fullName>
    </submittedName>
</protein>
<name>A0A0E1W9P3_BURPE</name>
<dbReference type="HOGENOM" id="CLU_3115558_0_0_4"/>
<organism evidence="1">
    <name type="scientific">Burkholderia pseudomallei 1710a</name>
    <dbReference type="NCBI Taxonomy" id="320371"/>
    <lineage>
        <taxon>Bacteria</taxon>
        <taxon>Pseudomonadati</taxon>
        <taxon>Pseudomonadota</taxon>
        <taxon>Betaproteobacteria</taxon>
        <taxon>Burkholderiales</taxon>
        <taxon>Burkholderiaceae</taxon>
        <taxon>Burkholderia</taxon>
        <taxon>pseudomallei group</taxon>
    </lineage>
</organism>
<gene>
    <name evidence="1" type="ORF">BURPS1710A_2484</name>
</gene>
<evidence type="ECO:0000313" key="1">
    <source>
        <dbReference type="EMBL" id="EET09933.1"/>
    </source>
</evidence>
<dbReference type="EMBL" id="CM000832">
    <property type="protein sequence ID" value="EET09933.1"/>
    <property type="molecule type" value="Genomic_DNA"/>
</dbReference>
<proteinExistence type="predicted"/>